<dbReference type="EMBL" id="CALSDN010000005">
    <property type="protein sequence ID" value="CAH6721130.1"/>
    <property type="molecule type" value="Genomic_DNA"/>
</dbReference>
<sequence>MKLSLIVLVSIATKINGAPAPEVATVWQTATNVVNDDGSIFTFLNALFDDTPDSTTAVAVQATPVTAAAAAAAATTTAAASSSSGSKFSLDSFLSTNINKWLNFFGLDDSSSSSSSAAAAAAPVATSAADTAFPNFTFPNKASSAVATTPASTAAYTPATTTSTSSTAAATSSSSSSGGSVGGSDVAFASAILKAHNTYRAQHDTPALSWNQGAYEYAQNNADNYDCSGILTHTHGQYGENLAAGFKDGPSAVKAWYDEGETYNYQSANTYDHFTQVVWKGSTGVGCAYKDCSAENWGLYIVCEYDPPGNVIGKNAANVLPVSS</sequence>
<reference evidence="1" key="1">
    <citation type="submission" date="2022-06" db="EMBL/GenBank/DDBJ databases">
        <authorList>
            <person name="Legras J.-L."/>
            <person name="Devillers H."/>
            <person name="Grondin C."/>
        </authorList>
    </citation>
    <scope>NUCLEOTIDE SEQUENCE</scope>
    <source>
        <strain evidence="1">CLIB 1444</strain>
    </source>
</reference>
<evidence type="ECO:0000313" key="1">
    <source>
        <dbReference type="EMBL" id="CAH6721130.1"/>
    </source>
</evidence>
<accession>A0ACA9Y7Z2</accession>
<organism evidence="1 2">
    <name type="scientific">[Candida] jaroonii</name>
    <dbReference type="NCBI Taxonomy" id="467808"/>
    <lineage>
        <taxon>Eukaryota</taxon>
        <taxon>Fungi</taxon>
        <taxon>Dikarya</taxon>
        <taxon>Ascomycota</taxon>
        <taxon>Saccharomycotina</taxon>
        <taxon>Pichiomycetes</taxon>
        <taxon>Debaryomycetaceae</taxon>
        <taxon>Yamadazyma</taxon>
    </lineage>
</organism>
<gene>
    <name evidence="1" type="ORF">CLIB1444_05S04236</name>
</gene>
<evidence type="ECO:0000313" key="2">
    <source>
        <dbReference type="Proteomes" id="UP001152531"/>
    </source>
</evidence>
<protein>
    <submittedName>
        <fullName evidence="1">Protein Pry1p</fullName>
    </submittedName>
</protein>
<comment type="caution">
    <text evidence="1">The sequence shown here is derived from an EMBL/GenBank/DDBJ whole genome shotgun (WGS) entry which is preliminary data.</text>
</comment>
<keyword evidence="2" id="KW-1185">Reference proteome</keyword>
<dbReference type="Proteomes" id="UP001152531">
    <property type="component" value="Unassembled WGS sequence"/>
</dbReference>
<name>A0ACA9Y7Z2_9ASCO</name>
<proteinExistence type="predicted"/>